<evidence type="ECO:0000259" key="2">
    <source>
        <dbReference type="Pfam" id="PF08341"/>
    </source>
</evidence>
<dbReference type="Pfam" id="PF08341">
    <property type="entry name" value="TED"/>
    <property type="match status" value="1"/>
</dbReference>
<feature type="region of interest" description="Disordered" evidence="1">
    <location>
        <begin position="223"/>
        <end position="242"/>
    </location>
</feature>
<evidence type="ECO:0000256" key="1">
    <source>
        <dbReference type="SAM" id="MobiDB-lite"/>
    </source>
</evidence>
<dbReference type="GeneID" id="83631423"/>
<proteinExistence type="predicted"/>
<protein>
    <submittedName>
        <fullName evidence="3">TQXA domain-containing protein</fullName>
    </submittedName>
</protein>
<evidence type="ECO:0000313" key="4">
    <source>
        <dbReference type="Proteomes" id="UP001064782"/>
    </source>
</evidence>
<gene>
    <name evidence="3" type="ORF">Mkiyose1413_40300</name>
</gene>
<feature type="domain" description="Thioester" evidence="2">
    <location>
        <begin position="99"/>
        <end position="155"/>
    </location>
</feature>
<dbReference type="Proteomes" id="UP001064782">
    <property type="component" value="Unassembled WGS sequence"/>
</dbReference>
<dbReference type="Gene3D" id="1.10.150.480">
    <property type="match status" value="1"/>
</dbReference>
<dbReference type="EMBL" id="BRZI01000037">
    <property type="protein sequence ID" value="GLD32147.1"/>
    <property type="molecule type" value="Genomic_DNA"/>
</dbReference>
<evidence type="ECO:0000313" key="3">
    <source>
        <dbReference type="EMBL" id="GLD32147.1"/>
    </source>
</evidence>
<sequence length="438" mass="47115">MTVLSIPTALPRVATRSRVRVRPAVEPTRMTRYRGGTYSHTVDKVVFTDGTSARTDLIRLNPNLQAYSLDFAGIAPHHPSPYRLGSWSALPHLHTRGCEAEVEWILRHSYPMRSIAQVSDQLRRAGYPLGRANISEHEAIAATQAAIWHFTNGMALDTRPLNAPVAVHRGPGSVLTFEFHGKPQLGGYALWTASESPVAVRLQKSTDGIDWHDVSGSRLVTNPGKGQHRRTLGVGSTLSSNSHGRGARGYRFYRLLTAAPDGSPHTGPAIDHVDFWLTGSGHYRNADRVVHLYNYLLSGAYTALRTAPQPLIDSAAVADSGLVGPFQVSVPMTLSAGGDHHIVDAFGALLDGTVRPGTDFYVRFTPGSLGTKGIRLTGSASHQLTGRVLTGVALADPARGSVAGLTPVALTTPVHATIEFDITWQTNRARTDIVGECG</sequence>
<name>A0A9P3V0W7_9MYCO</name>
<dbReference type="InterPro" id="IPR023849">
    <property type="entry name" value="TQXA_dom"/>
</dbReference>
<organism evidence="3 4">
    <name type="scientific">Mycobacterium kiyosense</name>
    <dbReference type="NCBI Taxonomy" id="2871094"/>
    <lineage>
        <taxon>Bacteria</taxon>
        <taxon>Bacillati</taxon>
        <taxon>Actinomycetota</taxon>
        <taxon>Actinomycetes</taxon>
        <taxon>Mycobacteriales</taxon>
        <taxon>Mycobacteriaceae</taxon>
        <taxon>Mycobacterium</taxon>
    </lineage>
</organism>
<dbReference type="InterPro" id="IPR013552">
    <property type="entry name" value="Thioester_dom"/>
</dbReference>
<accession>A0A9P3V0W7</accession>
<reference evidence="3" key="1">
    <citation type="submission" date="2022-08" db="EMBL/GenBank/DDBJ databases">
        <title>Mycobacterium kiyosense sp. nov., scotochromogenic slow-glowing species isolated from respiratory specimens.</title>
        <authorList>
            <person name="Fukano H."/>
            <person name="Kazumi Y."/>
            <person name="Sakagami N."/>
            <person name="Ato M."/>
            <person name="Mitarai S."/>
            <person name="Hoshino Y."/>
        </authorList>
    </citation>
    <scope>NUCLEOTIDE SEQUENCE</scope>
    <source>
        <strain evidence="3">1413</strain>
    </source>
</reference>
<dbReference type="RefSeq" id="WP_236982251.1">
    <property type="nucleotide sequence ID" value="NZ_BRXE01000031.1"/>
</dbReference>
<keyword evidence="4" id="KW-1185">Reference proteome</keyword>
<dbReference type="AlphaFoldDB" id="A0A9P3V0W7"/>
<dbReference type="NCBIfam" id="TIGR03934">
    <property type="entry name" value="TQXA_dom"/>
    <property type="match status" value="1"/>
</dbReference>
<comment type="caution">
    <text evidence="3">The sequence shown here is derived from an EMBL/GenBank/DDBJ whole genome shotgun (WGS) entry which is preliminary data.</text>
</comment>